<evidence type="ECO:0000313" key="9">
    <source>
        <dbReference type="EMBL" id="QBP11889.1"/>
    </source>
</evidence>
<organism evidence="9 10">
    <name type="scientific">Cupriavidus metallidurans</name>
    <dbReference type="NCBI Taxonomy" id="119219"/>
    <lineage>
        <taxon>Bacteria</taxon>
        <taxon>Pseudomonadati</taxon>
        <taxon>Pseudomonadota</taxon>
        <taxon>Betaproteobacteria</taxon>
        <taxon>Burkholderiales</taxon>
        <taxon>Burkholderiaceae</taxon>
        <taxon>Cupriavidus</taxon>
    </lineage>
</organism>
<protein>
    <submittedName>
        <fullName evidence="9">Cytochrome P450</fullName>
    </submittedName>
</protein>
<dbReference type="PANTHER" id="PTHR24291:SF50">
    <property type="entry name" value="BIFUNCTIONAL ALBAFLAVENONE MONOOXYGENASE_TERPENE SYNTHASE"/>
    <property type="match status" value="1"/>
</dbReference>
<dbReference type="SUPFAM" id="SSF48264">
    <property type="entry name" value="Cytochrome P450"/>
    <property type="match status" value="1"/>
</dbReference>
<feature type="region of interest" description="Disordered" evidence="8">
    <location>
        <begin position="1"/>
        <end position="32"/>
    </location>
</feature>
<evidence type="ECO:0000256" key="6">
    <source>
        <dbReference type="ARBA" id="ARBA00023033"/>
    </source>
</evidence>
<sequence>MTTESQAQCPFQTAKSPTPPGSPPLHPFGTWPPGPAAGLTGWHLLRRMSRDLLGTLGEWQQTYGDVVHLRMWPEHAVVVTDPQLVRELLVTHHDSLIRWERGTRVFSRVHGHSVLTAEGDAWSRKRQALQPGFMPKAVHGFVPGIVEVVDKGLATWPTRVADWPVESALTSLTMDVIVRMMFSDEIGEDARIAECAVRAISEAANADFYWPASLPDWVPWKRASRQALHTLRGLIERHLRARLRMRTDTWPDDLLSRLLCLHRDDATAWPLQAVRDECMTTFLAGHETTAATLTWWAWCMASNPSAQDAARAEVTHVLRGQAPTADSRQALRQVVQTITESMRLYPVAPLLISRRAVRPITLGPWRLPARTLFMLPLQLMHHDPRLFPVPERFQPDRFSTSSPQAPRGAYMPFGTGPRVCQGQHLATAEMTVIAAMLLQRYKLSVPEGAAHPRPLLNVTLRPDQPLWLAVTPI</sequence>
<dbReference type="InterPro" id="IPR036396">
    <property type="entry name" value="Cyt_P450_sf"/>
</dbReference>
<evidence type="ECO:0000256" key="1">
    <source>
        <dbReference type="ARBA" id="ARBA00010617"/>
    </source>
</evidence>
<keyword evidence="2 7" id="KW-0349">Heme</keyword>
<evidence type="ECO:0000256" key="4">
    <source>
        <dbReference type="ARBA" id="ARBA00023002"/>
    </source>
</evidence>
<dbReference type="InterPro" id="IPR002401">
    <property type="entry name" value="Cyt_P450_E_grp-I"/>
</dbReference>
<comment type="cofactor">
    <cofactor evidence="7">
        <name>heme</name>
        <dbReference type="ChEBI" id="CHEBI:30413"/>
    </cofactor>
</comment>
<dbReference type="GO" id="GO:0020037">
    <property type="term" value="F:heme binding"/>
    <property type="evidence" value="ECO:0007669"/>
    <property type="project" value="InterPro"/>
</dbReference>
<dbReference type="InterPro" id="IPR050196">
    <property type="entry name" value="Cytochrome_P450_Monoox"/>
</dbReference>
<feature type="compositionally biased region" description="Polar residues" evidence="8">
    <location>
        <begin position="1"/>
        <end position="16"/>
    </location>
</feature>
<dbReference type="InterPro" id="IPR001128">
    <property type="entry name" value="Cyt_P450"/>
</dbReference>
<evidence type="ECO:0000256" key="7">
    <source>
        <dbReference type="PIRSR" id="PIRSR602401-1"/>
    </source>
</evidence>
<accession>A0A482IXI0</accession>
<evidence type="ECO:0000256" key="5">
    <source>
        <dbReference type="ARBA" id="ARBA00023004"/>
    </source>
</evidence>
<dbReference type="Gene3D" id="1.10.630.10">
    <property type="entry name" value="Cytochrome P450"/>
    <property type="match status" value="1"/>
</dbReference>
<dbReference type="GO" id="GO:0005506">
    <property type="term" value="F:iron ion binding"/>
    <property type="evidence" value="ECO:0007669"/>
    <property type="project" value="InterPro"/>
</dbReference>
<evidence type="ECO:0000256" key="3">
    <source>
        <dbReference type="ARBA" id="ARBA00022723"/>
    </source>
</evidence>
<dbReference type="Pfam" id="PF00067">
    <property type="entry name" value="p450"/>
    <property type="match status" value="1"/>
</dbReference>
<proteinExistence type="inferred from homology"/>
<keyword evidence="5 7" id="KW-0408">Iron</keyword>
<evidence type="ECO:0000256" key="8">
    <source>
        <dbReference type="SAM" id="MobiDB-lite"/>
    </source>
</evidence>
<dbReference type="OrthoDB" id="9764248at2"/>
<evidence type="ECO:0000313" key="10">
    <source>
        <dbReference type="Proteomes" id="UP000253772"/>
    </source>
</evidence>
<comment type="similarity">
    <text evidence="1">Belongs to the cytochrome P450 family.</text>
</comment>
<dbReference type="PANTHER" id="PTHR24291">
    <property type="entry name" value="CYTOCHROME P450 FAMILY 4"/>
    <property type="match status" value="1"/>
</dbReference>
<keyword evidence="6" id="KW-0503">Monooxygenase</keyword>
<dbReference type="PRINTS" id="PR00385">
    <property type="entry name" value="P450"/>
</dbReference>
<keyword evidence="4" id="KW-0560">Oxidoreductase</keyword>
<dbReference type="GO" id="GO:0004497">
    <property type="term" value="F:monooxygenase activity"/>
    <property type="evidence" value="ECO:0007669"/>
    <property type="project" value="UniProtKB-KW"/>
</dbReference>
<dbReference type="Proteomes" id="UP000253772">
    <property type="component" value="Chromosome c2"/>
</dbReference>
<evidence type="ECO:0000256" key="2">
    <source>
        <dbReference type="ARBA" id="ARBA00022617"/>
    </source>
</evidence>
<reference evidence="9 10" key="1">
    <citation type="submission" date="2019-03" db="EMBL/GenBank/DDBJ databases">
        <title>Comparative insights into the high quality Complete genome sequence of highly metal resistant Cupriavidus metallidurans strain BS1 isolated from a gold-copper mine.</title>
        <authorList>
            <person name="Mazhar H.S."/>
            <person name="Rensing C."/>
        </authorList>
    </citation>
    <scope>NUCLEOTIDE SEQUENCE [LARGE SCALE GENOMIC DNA]</scope>
    <source>
        <strain evidence="9 10">BS1</strain>
    </source>
</reference>
<feature type="compositionally biased region" description="Pro residues" evidence="8">
    <location>
        <begin position="17"/>
        <end position="32"/>
    </location>
</feature>
<gene>
    <name evidence="9" type="ORF">DDF84_018985</name>
</gene>
<dbReference type="AlphaFoldDB" id="A0A482IXI0"/>
<name>A0A482IXI0_9BURK</name>
<dbReference type="EMBL" id="CP037901">
    <property type="protein sequence ID" value="QBP11889.1"/>
    <property type="molecule type" value="Genomic_DNA"/>
</dbReference>
<dbReference type="RefSeq" id="WP_017512842.1">
    <property type="nucleotide sequence ID" value="NZ_CP037901.1"/>
</dbReference>
<keyword evidence="3 7" id="KW-0479">Metal-binding</keyword>
<dbReference type="GO" id="GO:0016705">
    <property type="term" value="F:oxidoreductase activity, acting on paired donors, with incorporation or reduction of molecular oxygen"/>
    <property type="evidence" value="ECO:0007669"/>
    <property type="project" value="InterPro"/>
</dbReference>
<feature type="binding site" description="axial binding residue" evidence="7">
    <location>
        <position position="420"/>
    </location>
    <ligand>
        <name>heme</name>
        <dbReference type="ChEBI" id="CHEBI:30413"/>
    </ligand>
    <ligandPart>
        <name>Fe</name>
        <dbReference type="ChEBI" id="CHEBI:18248"/>
    </ligandPart>
</feature>
<dbReference type="PRINTS" id="PR00463">
    <property type="entry name" value="EP450I"/>
</dbReference>